<reference evidence="2" key="1">
    <citation type="journal article" date="2019" name="Int. J. Syst. Evol. Microbiol.">
        <title>The Global Catalogue of Microorganisms (GCM) 10K type strain sequencing project: providing services to taxonomists for standard genome sequencing and annotation.</title>
        <authorList>
            <consortium name="The Broad Institute Genomics Platform"/>
            <consortium name="The Broad Institute Genome Sequencing Center for Infectious Disease"/>
            <person name="Wu L."/>
            <person name="Ma J."/>
        </authorList>
    </citation>
    <scope>NUCLEOTIDE SEQUENCE [LARGE SCALE GENOMIC DNA]</scope>
    <source>
        <strain evidence="2">CGMCC 1.10188</strain>
    </source>
</reference>
<organism evidence="1 2">
    <name type="scientific">Tistrella bauzanensis</name>
    <dbReference type="NCBI Taxonomy" id="657419"/>
    <lineage>
        <taxon>Bacteria</taxon>
        <taxon>Pseudomonadati</taxon>
        <taxon>Pseudomonadota</taxon>
        <taxon>Alphaproteobacteria</taxon>
        <taxon>Geminicoccales</taxon>
        <taxon>Geminicoccaceae</taxon>
        <taxon>Tistrella</taxon>
    </lineage>
</organism>
<evidence type="ECO:0000313" key="2">
    <source>
        <dbReference type="Proteomes" id="UP000603352"/>
    </source>
</evidence>
<sequence>MGIPYESGLTRFGISYLAGTMPRPGGCASLFAAENQSISEDLGTFIKDFDGTLRVVYPEDTTSLDPVRTPSPLFDFDAAYGGYGWEIFYHIPSALAAGYVNNGQYDKAIGWLEKIFDPGAGQPWRVAPLIGASMPADHSAFDTGDVIVDPDRIATDYPFYYQQAAIRHYLEAMLADGDAAYEQQSQETLQQAKAIYVAAKQLFNERLPEILDAVTNRPWANPTLGEVSVNGYGGFLPPYNQALRDLYDTIEARLANLRQWRDIDGNPLNVPLLSAPIDPKVLQKAAKTALTLGRGSDQVEAEQDPLIDFTTLARSAKLYIRNLQTTSNRLLAALEKLDGATVGRAEKVVEENKIRRSAAIQDLALEAAEKDVQIKQANLSGANSALAFHLGSILVSLGALNSFAAIDAGKKSVELVYDKAKLRYDMIKGVAFSCIPNIFGMASGGQRSEQGAIVNILGMLTSEILYDSKKSAIDKYKESTQKIVDQAKNTIDLTTKVASSSLELQKAKTSLKEQRACCRMGLRNVSRSQ</sequence>
<evidence type="ECO:0000313" key="1">
    <source>
        <dbReference type="EMBL" id="GGB64119.1"/>
    </source>
</evidence>
<accession>A0ABQ1JAJ8</accession>
<dbReference type="Proteomes" id="UP000603352">
    <property type="component" value="Unassembled WGS sequence"/>
</dbReference>
<name>A0ABQ1JAJ8_9PROT</name>
<keyword evidence="2" id="KW-1185">Reference proteome</keyword>
<gene>
    <name evidence="1" type="ORF">GCM10011505_50790</name>
</gene>
<proteinExistence type="predicted"/>
<protein>
    <submittedName>
        <fullName evidence="1">Uncharacterized protein</fullName>
    </submittedName>
</protein>
<comment type="caution">
    <text evidence="1">The sequence shown here is derived from an EMBL/GenBank/DDBJ whole genome shotgun (WGS) entry which is preliminary data.</text>
</comment>
<dbReference type="EMBL" id="BMDZ01000169">
    <property type="protein sequence ID" value="GGB64119.1"/>
    <property type="molecule type" value="Genomic_DNA"/>
</dbReference>